<dbReference type="SUPFAM" id="SSF57756">
    <property type="entry name" value="Retrovirus zinc finger-like domains"/>
    <property type="match status" value="1"/>
</dbReference>
<dbReference type="InterPro" id="IPR050951">
    <property type="entry name" value="Retrovirus_Pol_polyprotein"/>
</dbReference>
<feature type="region of interest" description="Disordered" evidence="11">
    <location>
        <begin position="976"/>
        <end position="1030"/>
    </location>
</feature>
<sequence>MRCKELYGSNVQHLVIPHGRRSCKGLRRSNVLLRGYQQLSSANLQEYIRAPAEPAKAAQYSPTTSSSTVPARTVPLHQTPLCSLLSYLERLNTIVYPDLPSTRLFFPTATSGVRASRFQGADPLQLVNVPVPYLRLQVNNFMSAPGSQVTPVIDLVSPNAHTVPRVAVHTRRYTPQKKFDQLCGLILDKAAQLDKQLNSVNSKPSLTLKYKKELLDLYAKCDAEALVENRDTTHEDNRAHDEESLFAEANAVLRDTSTADAVLAALLPPTHNNRNLEDGLTIEEWLKKADRVATTAGWTDAQKNRFYQERLTQSAATFNDTLPQATRDDYVLWRPAIITGLQDTTLQSIRKVQLKHIKQKPGERIRDFKQRIDDMYKIGFGETVANSQNAQVASLRNDVKREVFLDGLRSEIFAIIWARLPVGANFQQTVTSAEECEQLLEIRRTTEAKITGQVSTKSIDNNAEFDEVKALVKQMANLQLSQTGQVGTIAYVEKSNRNEKNVKFQDRDRSQSPGPGSYSKLEGTNSTPPPTSITKLPRNKLIIEEPLYEKYRNDLEELITSNHDITAERTSELGKATGIKHAINTGNEPPVHTPPYRSARSQQYVLHKNIDEMLRYNIIRPSSSPYSSPVVLIPKKTGEKRLCIDYRLLNQSTVKDKYPLPRIDVVVDYLHGAKMPFGLANAPATFQRFLDNVLRPVKTKFAMVYLDDVIVYSKTIKDHLNHLRSVFDLLRKAGLKIKPSKCIFLQTEVEYLGHIFTKEGIKPDPKKQKAVKEYPAPKNVDQTRTKAQPLTVLTKKDTEWIWGREQEEAFQLLKDCLIKPPILRYPDFTRDFIIDTDASGFGVGSVLGQVQIVQGEEKEVVIAYASKHLSKSQVNWSTEEKECFAILHATKVFYPYLYGRRFQVRSDNRALQWLKTRKNPMGRIARWALRLQEFDMDIQGRRRYTVIFLTFQEFKAEQHQDEYCGTARKILLKAQDRRRNEQMVSDNEETTQDRRSLHSEAAASPEDTSPSPLPNDVPYLEHEDDSDEEDQPKFIEFSSGLIGTPNGRILVPKKLRENILKRFHDSPYAGHLGKKKTIARITRRYIWPNMAREIKNYVRKCEICAKRKAVGSSRAPLKPIPPPEHVWQTMAMDVVGPIPTSARGNNFILVMGEYLTRSMMFHKLLNIDNAYIEIEDKNNRKKCQIQKKFAVSTNLVIQPEEKKDACFTFHSKQLNYEPECKTKNTPSSPLIWNPYTSQITDGQFCLQAQKDLTVSVANCTQNENQQWQLGAPQHETENTDEENQPLLAQHHQFIEDKAVARDNKVEEEIKAVYCGNLQLRRFTTLMLAESNGLLAAIANNLPVCHRLKPNGKHLIVQKCGQVNLTIPAVQTKCGFEPVYQNYTIGRDGYSLHPFQECFWKDGVTNLNGLSYTWNTEKNAWIQLTPTFHLSTLKLTAKFKELDDNEYKYTLRHHKAFESNEFEQLNVLNELFTRIHEQLDNNTKKYFSNTYGNLVVISHHLYNRVFCPSSNSPTPERCSKLCNKTSGSSAKKGEAETYPISLQQFKQTDLLSGDNILHLTARGHDEFHPSKNYPPETVDAPNSDGETLLITAVRERNTKTAVRILRMRPDINLQDHKGNTALHYAILNHDSNAVGRLCEAGADTSLRNKKGKSCLHTAAALANVAMLRQIFRKQPESIKKINIQDHSNATPLLDATKKGNAKIIQDLLAKQACTLLADDDGNTPLHWANLNENQEVANQNLIDAWDMKDAEARIIIFCNVEGPQQTLIEGCTSSAEMWERLILQYANAAPINGNLLLEKFFNYKYNPEHRVLDHVAVYTNLAEELRNLESPVTEQQLVVKIIQTLPPSFRSFRSAWDNLPRNEQTIANLTPRLVNEEAISRAANNGTMDPTDAAFFAFHTPKAAAFAGESAAKTSPGQSFDNAAHAQGGFRGRGRGSYFTGDWRGRGRGRGGRGGRGGGSSNPHNHSYARKDGQQQNDQQQSSQHAGSVVCFNCNGNGHKAYQCPTKREEERGQARQENFNKKRGFGCISSSLCLVAREHKVWNADSGATNHMTDQRSFFTTFKIIPPGTWKINGIGGVELQALGIGNIDVITEVDGVKLEGTFHNVLYVPGLGINLFSIGAATDCNVNVEFTDTQVFFANKETNEKFMTGSRVENSLYRLCATTKNPTEPNEESSTALYGVGNGSTKASLELWHRRFGHLNCQDILKINKSKAVHGLHLNDVKKPLICEGCIFGKLHRSKFPTGCGRAENIGDLIHSDVGGPLHVPTPEGHRFFVIFKDDNSSFTVAKLMKTKNEAGTHFMEFAEMMKTQTGRPIKILRTDQGTDILGGNFSEYKKRTGLIHQTTARYTPQQNSRSERTMRTVVEAVRSGLYTNDNSNQLPCNIRNEVRELWGEFLLSIVYIFNRTLTSHTEVTPFEKVFGKKPSVAHLRVLGCRAYAHVPDQLRKKLDPKGEACWMVGYGENQKAWRLWNPVERKIIVSRDVTFDETILIGDHPLTTERGNSPMEPMQLLVEVLNQTQLIESVDESQDTPDNQDASVEEAPQVEALEEEIERAPGGRNEEGTEVLDVANAEPVHVATPDHANKNQEVDEVPNIDAPPISIHDSHNYRRTTRSGRVPRYTDRYVEYMESFGNAASTDPAPKRSSFFELEVDEPQTYKQAVESRYAEQWLPAFKAEYDSQIKNKSWVLIPKSHVPTECAILPHKWVGKYKPGYGDPLQPDFVAPRFKGRLTVVGCHQQYGVDYEETYAPVPRLDSIRSVLSLTASLGYKSFQFDVATAFLNADVDKPIFMTQPEGFVVSGKEDHVCKLLKAVYGIKQAPRLWCKTFIAALLRYGFKALDADMCVFILVNNSIVSYLFIWVDDGWFSSSSDEECQRFATWIGNEFEVRCLPPTRFVGINIEYDRENSQVFLSQQHSILKALEQFGMTDSHPKLTPAESSVHLSSSMVPRNEGKVDMSLIPYRAAVGFLLYLSSTTRPDIAYSVGQVSKFCENPQPAHWNAVKRIFAYLKGTLDFGIWLGGRKDEGAVVYTDADYASDVDDRKSISGCIAFYKGGPVAWSCRRQDCVSISTTESEYVSLSDGAKTALWLNALANGLNSSPVPMEKSSGDEAPPNPVKMYCDNQSAICLVKNPVHPRRSKHIDVRYHFVRHLQEDNKIAVEFVSSKDQLADIFTKALPAPRFQELRERIGVGPYEKN</sequence>
<feature type="compositionally biased region" description="Basic and acidic residues" evidence="11">
    <location>
        <begin position="498"/>
        <end position="510"/>
    </location>
</feature>
<dbReference type="SUPFAM" id="SSF48403">
    <property type="entry name" value="Ankyrin repeat"/>
    <property type="match status" value="1"/>
</dbReference>
<dbReference type="PROSITE" id="PS50158">
    <property type="entry name" value="ZF_CCHC"/>
    <property type="match status" value="1"/>
</dbReference>
<dbReference type="SMART" id="SM00248">
    <property type="entry name" value="ANK"/>
    <property type="match status" value="5"/>
</dbReference>
<dbReference type="GO" id="GO:0004519">
    <property type="term" value="F:endonuclease activity"/>
    <property type="evidence" value="ECO:0007669"/>
    <property type="project" value="UniProtKB-KW"/>
</dbReference>
<accession>A0A8J2S2V2</accession>
<dbReference type="PANTHER" id="PTHR37984:SF5">
    <property type="entry name" value="PROTEIN NYNRIN-LIKE"/>
    <property type="match status" value="1"/>
</dbReference>
<keyword evidence="10" id="KW-0479">Metal-binding</keyword>
<dbReference type="PROSITE" id="PS50297">
    <property type="entry name" value="ANK_REP_REGION"/>
    <property type="match status" value="1"/>
</dbReference>
<dbReference type="Pfam" id="PF07727">
    <property type="entry name" value="RVT_2"/>
    <property type="match status" value="1"/>
</dbReference>
<dbReference type="Pfam" id="PF00078">
    <property type="entry name" value="RVT_1"/>
    <property type="match status" value="1"/>
</dbReference>
<feature type="domain" description="Integrase catalytic" evidence="13">
    <location>
        <begin position="2238"/>
        <end position="2423"/>
    </location>
</feature>
<dbReference type="SMART" id="SM00343">
    <property type="entry name" value="ZnF_C2HC"/>
    <property type="match status" value="1"/>
</dbReference>
<dbReference type="PROSITE" id="PS50994">
    <property type="entry name" value="INTEGRASE"/>
    <property type="match status" value="1"/>
</dbReference>
<feature type="compositionally biased region" description="Low complexity" evidence="11">
    <location>
        <begin position="1973"/>
        <end position="1983"/>
    </location>
</feature>
<dbReference type="CDD" id="cd09274">
    <property type="entry name" value="RNase_HI_RT_Ty3"/>
    <property type="match status" value="1"/>
</dbReference>
<dbReference type="Pfam" id="PF17921">
    <property type="entry name" value="Integrase_H2C2"/>
    <property type="match status" value="1"/>
</dbReference>
<dbReference type="InterPro" id="IPR054722">
    <property type="entry name" value="PolX-like_BBD"/>
</dbReference>
<dbReference type="SUPFAM" id="SSF53098">
    <property type="entry name" value="Ribonuclease H-like"/>
    <property type="match status" value="1"/>
</dbReference>
<dbReference type="Gene3D" id="3.10.10.10">
    <property type="entry name" value="HIV Type 1 Reverse Transcriptase, subunit A, domain 1"/>
    <property type="match status" value="1"/>
</dbReference>
<dbReference type="Pfam" id="PF25597">
    <property type="entry name" value="SH3_retrovirus"/>
    <property type="match status" value="1"/>
</dbReference>
<evidence type="ECO:0000256" key="8">
    <source>
        <dbReference type="ARBA" id="ARBA00022918"/>
    </source>
</evidence>
<keyword evidence="9" id="KW-0040">ANK repeat</keyword>
<evidence type="ECO:0000256" key="3">
    <source>
        <dbReference type="ARBA" id="ARBA00022695"/>
    </source>
</evidence>
<keyword evidence="10" id="KW-0862">Zinc</keyword>
<dbReference type="Gene3D" id="3.30.420.10">
    <property type="entry name" value="Ribonuclease H-like superfamily/Ribonuclease H"/>
    <property type="match status" value="1"/>
</dbReference>
<feature type="domain" description="CCHC-type" evidence="12">
    <location>
        <begin position="1990"/>
        <end position="2004"/>
    </location>
</feature>
<keyword evidence="2" id="KW-0808">Transferase</keyword>
<dbReference type="InterPro" id="IPR025724">
    <property type="entry name" value="GAG-pre-integrase_dom"/>
</dbReference>
<feature type="region of interest" description="Disordered" evidence="11">
    <location>
        <begin position="2524"/>
        <end position="2560"/>
    </location>
</feature>
<dbReference type="GO" id="GO:0004190">
    <property type="term" value="F:aspartic-type endopeptidase activity"/>
    <property type="evidence" value="ECO:0007669"/>
    <property type="project" value="UniProtKB-KW"/>
</dbReference>
<feature type="region of interest" description="Disordered" evidence="11">
    <location>
        <begin position="2578"/>
        <end position="2612"/>
    </location>
</feature>
<dbReference type="GO" id="GO:0015074">
    <property type="term" value="P:DNA integration"/>
    <property type="evidence" value="ECO:0007669"/>
    <property type="project" value="InterPro"/>
</dbReference>
<dbReference type="CDD" id="cd01647">
    <property type="entry name" value="RT_LTR"/>
    <property type="match status" value="1"/>
</dbReference>
<dbReference type="FunFam" id="3.30.70.270:FF:000003">
    <property type="entry name" value="Transposon Ty3-G Gag-Pol polyprotein"/>
    <property type="match status" value="1"/>
</dbReference>
<dbReference type="InterPro" id="IPR036770">
    <property type="entry name" value="Ankyrin_rpt-contain_sf"/>
</dbReference>
<protein>
    <recommendedName>
        <fullName evidence="1">RNA-directed DNA polymerase</fullName>
        <ecNumber evidence="1">2.7.7.49</ecNumber>
    </recommendedName>
</protein>
<dbReference type="PROSITE" id="PS50088">
    <property type="entry name" value="ANK_REPEAT"/>
    <property type="match status" value="1"/>
</dbReference>
<dbReference type="GO" id="GO:0003676">
    <property type="term" value="F:nucleic acid binding"/>
    <property type="evidence" value="ECO:0007669"/>
    <property type="project" value="InterPro"/>
</dbReference>
<dbReference type="Gene3D" id="3.10.20.370">
    <property type="match status" value="1"/>
</dbReference>
<evidence type="ECO:0000256" key="9">
    <source>
        <dbReference type="PROSITE-ProRule" id="PRU00023"/>
    </source>
</evidence>
<keyword evidence="4" id="KW-0540">Nuclease</keyword>
<dbReference type="Pfam" id="PF12796">
    <property type="entry name" value="Ank_2"/>
    <property type="match status" value="1"/>
</dbReference>
<keyword evidence="8" id="KW-0695">RNA-directed DNA polymerase</keyword>
<organism evidence="14 15">
    <name type="scientific">Daphnia galeata</name>
    <dbReference type="NCBI Taxonomy" id="27404"/>
    <lineage>
        <taxon>Eukaryota</taxon>
        <taxon>Metazoa</taxon>
        <taxon>Ecdysozoa</taxon>
        <taxon>Arthropoda</taxon>
        <taxon>Crustacea</taxon>
        <taxon>Branchiopoda</taxon>
        <taxon>Diplostraca</taxon>
        <taxon>Cladocera</taxon>
        <taxon>Anomopoda</taxon>
        <taxon>Daphniidae</taxon>
        <taxon>Daphnia</taxon>
    </lineage>
</organism>
<evidence type="ECO:0000256" key="11">
    <source>
        <dbReference type="SAM" id="MobiDB-lite"/>
    </source>
</evidence>
<dbReference type="InterPro" id="IPR041588">
    <property type="entry name" value="Integrase_H2C2"/>
</dbReference>
<dbReference type="Gene3D" id="3.30.70.270">
    <property type="match status" value="2"/>
</dbReference>
<dbReference type="EC" id="2.7.7.49" evidence="1"/>
<name>A0A8J2S2V2_9CRUS</name>
<dbReference type="Gene3D" id="1.10.340.70">
    <property type="match status" value="1"/>
</dbReference>
<keyword evidence="10" id="KW-0863">Zinc-finger</keyword>
<evidence type="ECO:0000259" key="13">
    <source>
        <dbReference type="PROSITE" id="PS50994"/>
    </source>
</evidence>
<evidence type="ECO:0000259" key="12">
    <source>
        <dbReference type="PROSITE" id="PS50158"/>
    </source>
</evidence>
<dbReference type="SUPFAM" id="SSF56672">
    <property type="entry name" value="DNA/RNA polymerases"/>
    <property type="match status" value="2"/>
</dbReference>
<dbReference type="EMBL" id="CAKKLH010000317">
    <property type="protein sequence ID" value="CAH0111783.1"/>
    <property type="molecule type" value="Genomic_DNA"/>
</dbReference>
<dbReference type="Pfam" id="PF22936">
    <property type="entry name" value="Pol_BBD"/>
    <property type="match status" value="1"/>
</dbReference>
<dbReference type="InterPro" id="IPR000477">
    <property type="entry name" value="RT_dom"/>
</dbReference>
<dbReference type="Pfam" id="PF17917">
    <property type="entry name" value="RT_RNaseH"/>
    <property type="match status" value="1"/>
</dbReference>
<keyword evidence="6" id="KW-0255">Endonuclease</keyword>
<evidence type="ECO:0000313" key="14">
    <source>
        <dbReference type="EMBL" id="CAH0111783.1"/>
    </source>
</evidence>
<dbReference type="InterPro" id="IPR057670">
    <property type="entry name" value="SH3_retrovirus"/>
</dbReference>
<dbReference type="CDD" id="cd09272">
    <property type="entry name" value="RNase_HI_RT_Ty1"/>
    <property type="match status" value="1"/>
</dbReference>
<dbReference type="InterPro" id="IPR001878">
    <property type="entry name" value="Znf_CCHC"/>
</dbReference>
<dbReference type="FunFam" id="1.10.340.70:FF:000001">
    <property type="entry name" value="Retrovirus-related Pol polyprotein from transposon gypsy-like Protein"/>
    <property type="match status" value="1"/>
</dbReference>
<dbReference type="Gene3D" id="1.25.40.20">
    <property type="entry name" value="Ankyrin repeat-containing domain"/>
    <property type="match status" value="1"/>
</dbReference>
<keyword evidence="5" id="KW-0064">Aspartyl protease</keyword>
<evidence type="ECO:0000256" key="7">
    <source>
        <dbReference type="ARBA" id="ARBA00022801"/>
    </source>
</evidence>
<dbReference type="InterPro" id="IPR041373">
    <property type="entry name" value="RT_RNaseH"/>
</dbReference>
<dbReference type="GO" id="GO:0008270">
    <property type="term" value="F:zinc ion binding"/>
    <property type="evidence" value="ECO:0007669"/>
    <property type="project" value="UniProtKB-KW"/>
</dbReference>
<dbReference type="Proteomes" id="UP000789390">
    <property type="component" value="Unassembled WGS sequence"/>
</dbReference>
<dbReference type="GO" id="GO:0042575">
    <property type="term" value="C:DNA polymerase complex"/>
    <property type="evidence" value="ECO:0007669"/>
    <property type="project" value="UniProtKB-ARBA"/>
</dbReference>
<feature type="repeat" description="ANK" evidence="9">
    <location>
        <begin position="1616"/>
        <end position="1648"/>
    </location>
</feature>
<evidence type="ECO:0000256" key="1">
    <source>
        <dbReference type="ARBA" id="ARBA00012493"/>
    </source>
</evidence>
<dbReference type="PANTHER" id="PTHR37984">
    <property type="entry name" value="PROTEIN CBG26694"/>
    <property type="match status" value="1"/>
</dbReference>
<comment type="caution">
    <text evidence="14">The sequence shown here is derived from an EMBL/GenBank/DDBJ whole genome shotgun (WGS) entry which is preliminary data.</text>
</comment>
<dbReference type="InterPro" id="IPR036397">
    <property type="entry name" value="RNaseH_sf"/>
</dbReference>
<dbReference type="InterPro" id="IPR036875">
    <property type="entry name" value="Znf_CCHC_sf"/>
</dbReference>
<dbReference type="InterPro" id="IPR013103">
    <property type="entry name" value="RVT_2"/>
</dbReference>
<proteinExistence type="predicted"/>
<feature type="region of interest" description="Disordered" evidence="11">
    <location>
        <begin position="1908"/>
        <end position="1983"/>
    </location>
</feature>
<feature type="region of interest" description="Disordered" evidence="11">
    <location>
        <begin position="498"/>
        <end position="538"/>
    </location>
</feature>
<reference evidence="14" key="1">
    <citation type="submission" date="2021-11" db="EMBL/GenBank/DDBJ databases">
        <authorList>
            <person name="Schell T."/>
        </authorList>
    </citation>
    <scope>NUCLEOTIDE SEQUENCE</scope>
    <source>
        <strain evidence="14">M5</strain>
    </source>
</reference>
<dbReference type="InterPro" id="IPR043128">
    <property type="entry name" value="Rev_trsase/Diguanyl_cyclase"/>
</dbReference>
<keyword evidence="7" id="KW-0378">Hydrolase</keyword>
<dbReference type="Pfam" id="PF14223">
    <property type="entry name" value="Retrotran_gag_2"/>
    <property type="match status" value="1"/>
</dbReference>
<dbReference type="InterPro" id="IPR002110">
    <property type="entry name" value="Ankyrin_rpt"/>
</dbReference>
<dbReference type="InterPro" id="IPR012337">
    <property type="entry name" value="RNaseH-like_sf"/>
</dbReference>
<evidence type="ECO:0000256" key="5">
    <source>
        <dbReference type="ARBA" id="ARBA00022750"/>
    </source>
</evidence>
<dbReference type="GO" id="GO:0003964">
    <property type="term" value="F:RNA-directed DNA polymerase activity"/>
    <property type="evidence" value="ECO:0007669"/>
    <property type="project" value="UniProtKB-KW"/>
</dbReference>
<dbReference type="Pfam" id="PF13976">
    <property type="entry name" value="gag_pre-integrs"/>
    <property type="match status" value="1"/>
</dbReference>
<evidence type="ECO:0000256" key="4">
    <source>
        <dbReference type="ARBA" id="ARBA00022722"/>
    </source>
</evidence>
<dbReference type="InterPro" id="IPR043502">
    <property type="entry name" value="DNA/RNA_pol_sf"/>
</dbReference>
<evidence type="ECO:0000256" key="2">
    <source>
        <dbReference type="ARBA" id="ARBA00022679"/>
    </source>
</evidence>
<dbReference type="OrthoDB" id="6337569at2759"/>
<dbReference type="InterPro" id="IPR001584">
    <property type="entry name" value="Integrase_cat-core"/>
</dbReference>
<keyword evidence="5" id="KW-0645">Protease</keyword>
<keyword evidence="15" id="KW-1185">Reference proteome</keyword>
<dbReference type="FunFam" id="3.10.20.370:FF:000001">
    <property type="entry name" value="Retrovirus-related Pol polyprotein from transposon 17.6-like protein"/>
    <property type="match status" value="1"/>
</dbReference>
<evidence type="ECO:0000256" key="10">
    <source>
        <dbReference type="PROSITE-ProRule" id="PRU00047"/>
    </source>
</evidence>
<keyword evidence="3" id="KW-0548">Nucleotidyltransferase</keyword>
<gene>
    <name evidence="14" type="ORF">DGAL_LOCUS15437</name>
</gene>
<evidence type="ECO:0000256" key="6">
    <source>
        <dbReference type="ARBA" id="ARBA00022759"/>
    </source>
</evidence>
<evidence type="ECO:0000313" key="15">
    <source>
        <dbReference type="Proteomes" id="UP000789390"/>
    </source>
</evidence>